<dbReference type="Gene3D" id="3.30.200.20">
    <property type="entry name" value="Phosphorylase Kinase, domain 1"/>
    <property type="match status" value="1"/>
</dbReference>
<evidence type="ECO:0000256" key="2">
    <source>
        <dbReference type="ARBA" id="ARBA00012513"/>
    </source>
</evidence>
<dbReference type="InterPro" id="IPR036855">
    <property type="entry name" value="Znf_CCCH_sf"/>
</dbReference>
<feature type="region of interest" description="Disordered" evidence="16">
    <location>
        <begin position="1162"/>
        <end position="1197"/>
    </location>
</feature>
<keyword evidence="6 15" id="KW-0479">Metal-binding</keyword>
<evidence type="ECO:0000256" key="13">
    <source>
        <dbReference type="ARBA" id="ARBA00022989"/>
    </source>
</evidence>
<proteinExistence type="predicted"/>
<feature type="domain" description="C3H1-type" evidence="19">
    <location>
        <begin position="1317"/>
        <end position="1345"/>
    </location>
</feature>
<evidence type="ECO:0000256" key="14">
    <source>
        <dbReference type="ARBA" id="ARBA00023136"/>
    </source>
</evidence>
<feature type="region of interest" description="Disordered" evidence="16">
    <location>
        <begin position="685"/>
        <end position="722"/>
    </location>
</feature>
<dbReference type="SUPFAM" id="SSF50998">
    <property type="entry name" value="Quinoprotein alcohol dehydrogenase-like"/>
    <property type="match status" value="1"/>
</dbReference>
<dbReference type="Gene3D" id="1.20.1440.180">
    <property type="entry name" value="KEN domain"/>
    <property type="match status" value="1"/>
</dbReference>
<dbReference type="Pfam" id="PF13360">
    <property type="entry name" value="PQQ_2"/>
    <property type="match status" value="1"/>
</dbReference>
<feature type="chain" id="PRO_5046841479" description="non-specific serine/threonine protein kinase" evidence="17">
    <location>
        <begin position="27"/>
        <end position="1357"/>
    </location>
</feature>
<feature type="compositionally biased region" description="Low complexity" evidence="16">
    <location>
        <begin position="599"/>
        <end position="608"/>
    </location>
</feature>
<feature type="region of interest" description="Disordered" evidence="16">
    <location>
        <begin position="301"/>
        <end position="340"/>
    </location>
</feature>
<keyword evidence="5" id="KW-0812">Transmembrane</keyword>
<dbReference type="PROSITE" id="PS51392">
    <property type="entry name" value="KEN"/>
    <property type="match status" value="1"/>
</dbReference>
<dbReference type="SMART" id="SM00356">
    <property type="entry name" value="ZnF_C3H1"/>
    <property type="match status" value="2"/>
</dbReference>
<dbReference type="InterPro" id="IPR011047">
    <property type="entry name" value="Quinoprotein_ADH-like_sf"/>
</dbReference>
<evidence type="ECO:0000259" key="20">
    <source>
        <dbReference type="PROSITE" id="PS51392"/>
    </source>
</evidence>
<feature type="domain" description="C3H1-type" evidence="19">
    <location>
        <begin position="1276"/>
        <end position="1304"/>
    </location>
</feature>
<evidence type="ECO:0000256" key="15">
    <source>
        <dbReference type="PROSITE-ProRule" id="PRU00723"/>
    </source>
</evidence>
<keyword evidence="7 17" id="KW-0732">Signal</keyword>
<comment type="subcellular location">
    <subcellularLocation>
        <location evidence="1">Membrane</location>
        <topology evidence="1">Single-pass type I membrane protein</topology>
    </subcellularLocation>
</comment>
<dbReference type="SMART" id="SM00220">
    <property type="entry name" value="S_TKc"/>
    <property type="match status" value="1"/>
</dbReference>
<dbReference type="InterPro" id="IPR010513">
    <property type="entry name" value="KEN_dom"/>
</dbReference>
<accession>A0ABY8TSK9</accession>
<evidence type="ECO:0000259" key="18">
    <source>
        <dbReference type="PROSITE" id="PS50011"/>
    </source>
</evidence>
<dbReference type="Pfam" id="PF06479">
    <property type="entry name" value="Ribonuc_2-5A"/>
    <property type="match status" value="1"/>
</dbReference>
<feature type="compositionally biased region" description="Basic residues" evidence="16">
    <location>
        <begin position="588"/>
        <end position="598"/>
    </location>
</feature>
<dbReference type="Gene3D" id="1.10.510.10">
    <property type="entry name" value="Transferase(Phosphotransferase) domain 1"/>
    <property type="match status" value="1"/>
</dbReference>
<feature type="zinc finger region" description="C3H1-type" evidence="15">
    <location>
        <begin position="1317"/>
        <end position="1345"/>
    </location>
</feature>
<keyword evidence="14" id="KW-0472">Membrane</keyword>
<evidence type="ECO:0000256" key="6">
    <source>
        <dbReference type="ARBA" id="ARBA00022723"/>
    </source>
</evidence>
<keyword evidence="3" id="KW-0723">Serine/threonine-protein kinase</keyword>
<feature type="compositionally biased region" description="Low complexity" evidence="16">
    <location>
        <begin position="1232"/>
        <end position="1245"/>
    </location>
</feature>
<dbReference type="PROSITE" id="PS50103">
    <property type="entry name" value="ZF_C3H1"/>
    <property type="match status" value="2"/>
</dbReference>
<dbReference type="InterPro" id="IPR011009">
    <property type="entry name" value="Kinase-like_dom_sf"/>
</dbReference>
<keyword evidence="12" id="KW-0067">ATP-binding</keyword>
<dbReference type="Gene3D" id="4.10.1000.10">
    <property type="entry name" value="Zinc finger, CCCH-type"/>
    <property type="match status" value="1"/>
</dbReference>
<dbReference type="SMART" id="SM00564">
    <property type="entry name" value="PQQ"/>
    <property type="match status" value="4"/>
</dbReference>
<dbReference type="InterPro" id="IPR008271">
    <property type="entry name" value="Ser/Thr_kinase_AS"/>
</dbReference>
<dbReference type="PANTHER" id="PTHR13954">
    <property type="entry name" value="IRE1-RELATED"/>
    <property type="match status" value="1"/>
</dbReference>
<organism evidence="21 22">
    <name type="scientific">Tetradesmus obliquus</name>
    <name type="common">Green alga</name>
    <name type="synonym">Acutodesmus obliquus</name>
    <dbReference type="NCBI Taxonomy" id="3088"/>
    <lineage>
        <taxon>Eukaryota</taxon>
        <taxon>Viridiplantae</taxon>
        <taxon>Chlorophyta</taxon>
        <taxon>core chlorophytes</taxon>
        <taxon>Chlorophyceae</taxon>
        <taxon>CS clade</taxon>
        <taxon>Sphaeropleales</taxon>
        <taxon>Scenedesmaceae</taxon>
        <taxon>Tetradesmus</taxon>
    </lineage>
</organism>
<dbReference type="PROSITE" id="PS00108">
    <property type="entry name" value="PROTEIN_KINASE_ST"/>
    <property type="match status" value="1"/>
</dbReference>
<keyword evidence="4" id="KW-0808">Transferase</keyword>
<keyword evidence="22" id="KW-1185">Reference proteome</keyword>
<feature type="region of interest" description="Disordered" evidence="16">
    <location>
        <begin position="404"/>
        <end position="470"/>
    </location>
</feature>
<dbReference type="Pfam" id="PF00642">
    <property type="entry name" value="zf-CCCH"/>
    <property type="match status" value="2"/>
</dbReference>
<dbReference type="PROSITE" id="PS50011">
    <property type="entry name" value="PROTEIN_KINASE_DOM"/>
    <property type="match status" value="1"/>
</dbReference>
<evidence type="ECO:0000259" key="19">
    <source>
        <dbReference type="PROSITE" id="PS50103"/>
    </source>
</evidence>
<evidence type="ECO:0000313" key="21">
    <source>
        <dbReference type="EMBL" id="WIA12075.1"/>
    </source>
</evidence>
<dbReference type="EC" id="2.7.11.1" evidence="2"/>
<dbReference type="InterPro" id="IPR015943">
    <property type="entry name" value="WD40/YVTN_repeat-like_dom_sf"/>
</dbReference>
<keyword evidence="10" id="KW-0418">Kinase</keyword>
<reference evidence="21 22" key="1">
    <citation type="submission" date="2023-05" db="EMBL/GenBank/DDBJ databases">
        <title>A 100% complete, gapless, phased diploid assembly of the Scenedesmus obliquus UTEX 3031 genome.</title>
        <authorList>
            <person name="Biondi T.C."/>
            <person name="Hanschen E.R."/>
            <person name="Kwon T."/>
            <person name="Eng W."/>
            <person name="Kruse C.P.S."/>
            <person name="Koehler S.I."/>
            <person name="Kunde Y."/>
            <person name="Gleasner C.D."/>
            <person name="You Mak K.T."/>
            <person name="Polle J."/>
            <person name="Hovde B.T."/>
            <person name="Starkenburg S.R."/>
        </authorList>
    </citation>
    <scope>NUCLEOTIDE SEQUENCE [LARGE SCALE GENOMIC DNA]</scope>
    <source>
        <strain evidence="21 22">DOE0152z</strain>
    </source>
</reference>
<dbReference type="Proteomes" id="UP001244341">
    <property type="component" value="Chromosome 3b"/>
</dbReference>
<dbReference type="InterPro" id="IPR018391">
    <property type="entry name" value="PQQ_b-propeller_rpt"/>
</dbReference>
<evidence type="ECO:0000256" key="1">
    <source>
        <dbReference type="ARBA" id="ARBA00004479"/>
    </source>
</evidence>
<feature type="compositionally biased region" description="Low complexity" evidence="16">
    <location>
        <begin position="685"/>
        <end position="697"/>
    </location>
</feature>
<dbReference type="InterPro" id="IPR000571">
    <property type="entry name" value="Znf_CCCH"/>
</dbReference>
<evidence type="ECO:0000256" key="11">
    <source>
        <dbReference type="ARBA" id="ARBA00022833"/>
    </source>
</evidence>
<keyword evidence="8" id="KW-0547">Nucleotide-binding</keyword>
<feature type="compositionally biased region" description="Low complexity" evidence="16">
    <location>
        <begin position="438"/>
        <end position="470"/>
    </location>
</feature>
<keyword evidence="13" id="KW-1133">Transmembrane helix</keyword>
<dbReference type="Pfam" id="PF00069">
    <property type="entry name" value="Pkinase"/>
    <property type="match status" value="1"/>
</dbReference>
<dbReference type="SUPFAM" id="SSF90229">
    <property type="entry name" value="CCCH zinc finger"/>
    <property type="match status" value="2"/>
</dbReference>
<sequence length="1357" mass="142953">MLWSRTFRWQQLLVLCALLLVPGAVPESVEQDAGTGLQLVPSYAAPGADVLLVTLVDGSVVALDHATGRYLWTYDTGAPLASARQASAPSQGMNLVAGVDGGLYAYGTAQQASPGLQRLPMSLPELVEAAPSLTADGSIILGRRESKVFLLDKRTGRSITTLGNAADALEDHTGAMGLLSNAGEHVLVLGRQDYAVRSVRIDSKAETWNATFSRLYMMGRDSANLRDFFTHGAAPKLEPGRPHAGLPRLVAGTDKSLSAFDSKTSDRMWSFTFPAMPISAHRQDGVGGNYLDPANAWPRSGIVPSSSTGLAPHSQLHPLAPKQPRRQQQQQGQGQQGGTVLVGALPGSMFYALPADHLMLAADEETGLPHTSTTVWPNRVGSLPLDITPADAAGFCDVAGSAAAADSSAGRPMLPAPLPAGDARAPATDGSRGRDTDGSSSSSSSSEEGTCDGPDGSCASGSSGSGSNSTSLALLDERSLVALDASEGGGLIGELEGLTCPQPPLGIHSIQPQQLPQAVAWLPEATSTKNTAADKKQGQRWTTVELVLMAAVALLLLPLLYTWRAFRAASRKASTAAAPAAAGSPAKSSKKAKSKKSNKSFNKSAAAADDADADADASELQQLTATSAVNGLEPGFDPVAVAASAPAISSSGGFEPLARSSSEMQALLAAGAALHAGASGQASRAGSAAGSIRGLGSPVRSPTPSDPGALSPVPDVGASGNTPGMMTTRSYVDEDGAVVIGRLRVGPGILGYGSAGTIVYEGVLDSRPVAVKRLLRQFYTLARKEIQVLVVSDEHPNVVRCFAMEEDREFVYLALERCRHSLSDTLASREGQQQMQDASGTPTPWCMAVLGDIAAGLAALHARQIVHRDLKPHNVLLTEGGRAKLSDMGLSKQLVSEQSSFESHGSGGSSGWQAPEQLIAKDGGAVRQSRAMDVFSLGCVMYYCLTAGKHPFGEQYERDTNILRGLCNLAPLHKWPEATNLVSAMLCKSPAARPTMAAVLGHPFWWSEEQRLQFLVDVSDRVENEDREPDPSLLHALESYSAPALGPNWGAALDPELISNLGKYRRYDYTAMRDLLRVVRNKRNHFREMPQELQRLMGPLPDGFYRYFSSRFPMLLLGVFFFALRHLEDDPNMAKYWPGGQHLFTAFNKPWEAMAAAAAARVKGPRGPSARRNSGSGMAGRPAHPSPLGATATPPRPPFAGAAAAAAAGSDAGTKIGVISFARVAAAAAVQPAPQAPLSNGVSSSSGGGGDASTPVVGYAMAEGEEPLFTPSFPLRPGKQHCEFYTKTGHCKYGGDCVFDHPAEYAVALTEQGLPYRPDQPICTFYQRTQQCKYGPACKFHHPKLVPIYAGSARQQM</sequence>
<dbReference type="SUPFAM" id="SSF56112">
    <property type="entry name" value="Protein kinase-like (PK-like)"/>
    <property type="match status" value="1"/>
</dbReference>
<feature type="compositionally biased region" description="Low complexity" evidence="16">
    <location>
        <begin position="577"/>
        <end position="587"/>
    </location>
</feature>
<evidence type="ECO:0000313" key="22">
    <source>
        <dbReference type="Proteomes" id="UP001244341"/>
    </source>
</evidence>
<evidence type="ECO:0000256" key="9">
    <source>
        <dbReference type="ARBA" id="ARBA00022771"/>
    </source>
</evidence>
<evidence type="ECO:0000256" key="4">
    <source>
        <dbReference type="ARBA" id="ARBA00022679"/>
    </source>
</evidence>
<dbReference type="InterPro" id="IPR045133">
    <property type="entry name" value="IRE1/2-like"/>
</dbReference>
<feature type="signal peptide" evidence="17">
    <location>
        <begin position="1"/>
        <end position="26"/>
    </location>
</feature>
<feature type="domain" description="KEN" evidence="20">
    <location>
        <begin position="1008"/>
        <end position="1139"/>
    </location>
</feature>
<dbReference type="InterPro" id="IPR038357">
    <property type="entry name" value="KEN_sf"/>
</dbReference>
<dbReference type="CDD" id="cd10422">
    <property type="entry name" value="RNase_Ire1"/>
    <property type="match status" value="1"/>
</dbReference>
<name>A0ABY8TSK9_TETOB</name>
<dbReference type="SMART" id="SM00580">
    <property type="entry name" value="PUG"/>
    <property type="match status" value="1"/>
</dbReference>
<evidence type="ECO:0000256" key="12">
    <source>
        <dbReference type="ARBA" id="ARBA00022840"/>
    </source>
</evidence>
<evidence type="ECO:0000256" key="5">
    <source>
        <dbReference type="ARBA" id="ARBA00022692"/>
    </source>
</evidence>
<evidence type="ECO:0000256" key="8">
    <source>
        <dbReference type="ARBA" id="ARBA00022741"/>
    </source>
</evidence>
<evidence type="ECO:0000256" key="17">
    <source>
        <dbReference type="SAM" id="SignalP"/>
    </source>
</evidence>
<evidence type="ECO:0000256" key="3">
    <source>
        <dbReference type="ARBA" id="ARBA00022527"/>
    </source>
</evidence>
<dbReference type="Gene3D" id="2.130.10.10">
    <property type="entry name" value="YVTN repeat-like/Quinoprotein amine dehydrogenase"/>
    <property type="match status" value="1"/>
</dbReference>
<keyword evidence="9 15" id="KW-0863">Zinc-finger</keyword>
<evidence type="ECO:0000256" key="7">
    <source>
        <dbReference type="ARBA" id="ARBA00022729"/>
    </source>
</evidence>
<dbReference type="PANTHER" id="PTHR13954:SF6">
    <property type="entry name" value="NON-SPECIFIC SERINE_THREONINE PROTEIN KINASE"/>
    <property type="match status" value="1"/>
</dbReference>
<feature type="region of interest" description="Disordered" evidence="16">
    <location>
        <begin position="577"/>
        <end position="613"/>
    </location>
</feature>
<feature type="region of interest" description="Disordered" evidence="16">
    <location>
        <begin position="1232"/>
        <end position="1252"/>
    </location>
</feature>
<gene>
    <name evidence="21" type="ORF">OEZ85_012152</name>
</gene>
<protein>
    <recommendedName>
        <fullName evidence="2">non-specific serine/threonine protein kinase</fullName>
        <ecNumber evidence="2">2.7.11.1</ecNumber>
    </recommendedName>
</protein>
<evidence type="ECO:0000256" key="10">
    <source>
        <dbReference type="ARBA" id="ARBA00022777"/>
    </source>
</evidence>
<feature type="domain" description="Protein kinase" evidence="18">
    <location>
        <begin position="744"/>
        <end position="1005"/>
    </location>
</feature>
<feature type="zinc finger region" description="C3H1-type" evidence="15">
    <location>
        <begin position="1276"/>
        <end position="1304"/>
    </location>
</feature>
<dbReference type="InterPro" id="IPR002372">
    <property type="entry name" value="PQQ_rpt_dom"/>
</dbReference>
<dbReference type="EMBL" id="CP126210">
    <property type="protein sequence ID" value="WIA12075.1"/>
    <property type="molecule type" value="Genomic_DNA"/>
</dbReference>
<dbReference type="InterPro" id="IPR000719">
    <property type="entry name" value="Prot_kinase_dom"/>
</dbReference>
<evidence type="ECO:0000256" key="16">
    <source>
        <dbReference type="SAM" id="MobiDB-lite"/>
    </source>
</evidence>
<keyword evidence="11 15" id="KW-0862">Zinc</keyword>